<dbReference type="Proteomes" id="UP000582837">
    <property type="component" value="Unassembled WGS sequence"/>
</dbReference>
<gene>
    <name evidence="2" type="ORF">HNQ61_000732</name>
</gene>
<dbReference type="AlphaFoldDB" id="A0A841GKJ8"/>
<name>A0A841GKJ8_9BACT</name>
<reference evidence="2 3" key="1">
    <citation type="submission" date="2020-08" db="EMBL/GenBank/DDBJ databases">
        <title>Genomic Encyclopedia of Type Strains, Phase IV (KMG-IV): sequencing the most valuable type-strain genomes for metagenomic binning, comparative biology and taxonomic classification.</title>
        <authorList>
            <person name="Goeker M."/>
        </authorList>
    </citation>
    <scope>NUCLEOTIDE SEQUENCE [LARGE SCALE GENOMIC DNA]</scope>
    <source>
        <strain evidence="2 3">DSM 29007</strain>
    </source>
</reference>
<keyword evidence="3" id="KW-1185">Reference proteome</keyword>
<keyword evidence="1" id="KW-1133">Transmembrane helix</keyword>
<comment type="caution">
    <text evidence="2">The sequence shown here is derived from an EMBL/GenBank/DDBJ whole genome shotgun (WGS) entry which is preliminary data.</text>
</comment>
<keyword evidence="1" id="KW-0472">Membrane</keyword>
<keyword evidence="1" id="KW-0812">Transmembrane</keyword>
<dbReference type="EMBL" id="JACHIA010000002">
    <property type="protein sequence ID" value="MBB6069117.1"/>
    <property type="molecule type" value="Genomic_DNA"/>
</dbReference>
<evidence type="ECO:0000256" key="1">
    <source>
        <dbReference type="SAM" id="Phobius"/>
    </source>
</evidence>
<proteinExistence type="predicted"/>
<protein>
    <submittedName>
        <fullName evidence="2">Uncharacterized protein</fullName>
    </submittedName>
</protein>
<dbReference type="RefSeq" id="WP_170038200.1">
    <property type="nucleotide sequence ID" value="NZ_JABDTL010000002.1"/>
</dbReference>
<evidence type="ECO:0000313" key="2">
    <source>
        <dbReference type="EMBL" id="MBB6069117.1"/>
    </source>
</evidence>
<sequence length="319" mass="35688">MNTLLVLTAVIASLGFILTAASIVTPSIKRADGRLTRGGNALLVVAVVMAIATVLSSQLQDRKARAESTAADSAAQQRTASITTRLERVMGETQTIRVESEKVLRNLETSLTLSQRLSDSIRQANVRADARAEAARAQIYRAQNPVTSIRTDLALVLRSSDPEVIRLQENIARDSGNFLPSGFALLFWSEDRECGNTSEEGREKLLDGLIVLNQDSIDFRQSKRGAEAELRIGWGESDALLYARKNLTVDDMKNVCMQVRPLIRFGEELDPVYDRVWESAVIQIYIMRFPQGRHIYLDDIPVRMRGEELLWISRLPENF</sequence>
<evidence type="ECO:0000313" key="3">
    <source>
        <dbReference type="Proteomes" id="UP000582837"/>
    </source>
</evidence>
<organism evidence="2 3">
    <name type="scientific">Longimicrobium terrae</name>
    <dbReference type="NCBI Taxonomy" id="1639882"/>
    <lineage>
        <taxon>Bacteria</taxon>
        <taxon>Pseudomonadati</taxon>
        <taxon>Gemmatimonadota</taxon>
        <taxon>Longimicrobiia</taxon>
        <taxon>Longimicrobiales</taxon>
        <taxon>Longimicrobiaceae</taxon>
        <taxon>Longimicrobium</taxon>
    </lineage>
</organism>
<accession>A0A841GKJ8</accession>
<feature type="transmembrane region" description="Helical" evidence="1">
    <location>
        <begin position="38"/>
        <end position="55"/>
    </location>
</feature>